<dbReference type="InterPro" id="IPR037923">
    <property type="entry name" value="HTH-like"/>
</dbReference>
<dbReference type="PANTHER" id="PTHR43280:SF30">
    <property type="entry name" value="MMSAB OPERON REGULATORY PROTEIN"/>
    <property type="match status" value="1"/>
</dbReference>
<dbReference type="SMART" id="SM00342">
    <property type="entry name" value="HTH_ARAC"/>
    <property type="match status" value="1"/>
</dbReference>
<dbReference type="InterPro" id="IPR020449">
    <property type="entry name" value="Tscrpt_reg_AraC-type_HTH"/>
</dbReference>
<dbReference type="SUPFAM" id="SSF51215">
    <property type="entry name" value="Regulatory protein AraC"/>
    <property type="match status" value="1"/>
</dbReference>
<dbReference type="EMBL" id="JAAROV010000003">
    <property type="protein sequence ID" value="MBC1317420.1"/>
    <property type="molecule type" value="Genomic_DNA"/>
</dbReference>
<evidence type="ECO:0000313" key="8">
    <source>
        <dbReference type="Proteomes" id="UP000532866"/>
    </source>
</evidence>
<dbReference type="PANTHER" id="PTHR43280">
    <property type="entry name" value="ARAC-FAMILY TRANSCRIPTIONAL REGULATOR"/>
    <property type="match status" value="1"/>
</dbReference>
<evidence type="ECO:0000313" key="5">
    <source>
        <dbReference type="EMBL" id="MBC1317420.1"/>
    </source>
</evidence>
<evidence type="ECO:0000313" key="7">
    <source>
        <dbReference type="EMBL" id="MBC2003133.1"/>
    </source>
</evidence>
<dbReference type="SUPFAM" id="SSF46689">
    <property type="entry name" value="Homeodomain-like"/>
    <property type="match status" value="2"/>
</dbReference>
<dbReference type="Pfam" id="PF02311">
    <property type="entry name" value="AraC_binding"/>
    <property type="match status" value="1"/>
</dbReference>
<dbReference type="GO" id="GO:0003700">
    <property type="term" value="F:DNA-binding transcription factor activity"/>
    <property type="evidence" value="ECO:0007669"/>
    <property type="project" value="InterPro"/>
</dbReference>
<dbReference type="Proteomes" id="UP000543379">
    <property type="component" value="Unassembled WGS sequence"/>
</dbReference>
<accession>A0A7X0WEB4</accession>
<dbReference type="CDD" id="cd06986">
    <property type="entry name" value="cupin_MmsR-like_N"/>
    <property type="match status" value="1"/>
</dbReference>
<dbReference type="InterPro" id="IPR018060">
    <property type="entry name" value="HTH_AraC"/>
</dbReference>
<evidence type="ECO:0000313" key="10">
    <source>
        <dbReference type="Proteomes" id="UP000546806"/>
    </source>
</evidence>
<dbReference type="InterPro" id="IPR003313">
    <property type="entry name" value="AraC-bd"/>
</dbReference>
<name>A0A7X0WEB4_9LIST</name>
<dbReference type="GO" id="GO:0043565">
    <property type="term" value="F:sequence-specific DNA binding"/>
    <property type="evidence" value="ECO:0007669"/>
    <property type="project" value="InterPro"/>
</dbReference>
<feature type="domain" description="HTH araC/xylS-type" evidence="4">
    <location>
        <begin position="185"/>
        <end position="283"/>
    </location>
</feature>
<dbReference type="InterPro" id="IPR009057">
    <property type="entry name" value="Homeodomain-like_sf"/>
</dbReference>
<comment type="caution">
    <text evidence="6">The sequence shown here is derived from an EMBL/GenBank/DDBJ whole genome shotgun (WGS) entry which is preliminary data.</text>
</comment>
<dbReference type="AlphaFoldDB" id="A0A7X0WEB4"/>
<evidence type="ECO:0000256" key="1">
    <source>
        <dbReference type="ARBA" id="ARBA00023015"/>
    </source>
</evidence>
<dbReference type="Gene3D" id="1.10.10.60">
    <property type="entry name" value="Homeodomain-like"/>
    <property type="match status" value="2"/>
</dbReference>
<evidence type="ECO:0000256" key="3">
    <source>
        <dbReference type="ARBA" id="ARBA00023163"/>
    </source>
</evidence>
<evidence type="ECO:0000313" key="6">
    <source>
        <dbReference type="EMBL" id="MBC1332326.1"/>
    </source>
</evidence>
<dbReference type="Proteomes" id="UP000546806">
    <property type="component" value="Unassembled WGS sequence"/>
</dbReference>
<proteinExistence type="predicted"/>
<dbReference type="EMBL" id="JAARWW010000002">
    <property type="protein sequence ID" value="MBC2003133.1"/>
    <property type="molecule type" value="Genomic_DNA"/>
</dbReference>
<keyword evidence="2" id="KW-0238">DNA-binding</keyword>
<protein>
    <submittedName>
        <fullName evidence="6">AraC family transcriptional regulator</fullName>
    </submittedName>
</protein>
<reference evidence="8 9" key="1">
    <citation type="submission" date="2020-03" db="EMBL/GenBank/DDBJ databases">
        <title>Soil Listeria distribution.</title>
        <authorList>
            <person name="Liao J."/>
            <person name="Wiedmann M."/>
        </authorList>
    </citation>
    <scope>NUCLEOTIDE SEQUENCE [LARGE SCALE GENOMIC DNA]</scope>
    <source>
        <strain evidence="7 10">FSL L7-0435</strain>
        <strain evidence="5 9">FSL L7-1816</strain>
        <strain evidence="6 8">FSL L7-1833</strain>
    </source>
</reference>
<dbReference type="PROSITE" id="PS01124">
    <property type="entry name" value="HTH_ARAC_FAMILY_2"/>
    <property type="match status" value="1"/>
</dbReference>
<gene>
    <name evidence="6" type="ORF">HB759_10310</name>
    <name evidence="5" type="ORF">HB811_11615</name>
    <name evidence="7" type="ORF">HCA78_05075</name>
</gene>
<evidence type="ECO:0000259" key="4">
    <source>
        <dbReference type="PROSITE" id="PS01124"/>
    </source>
</evidence>
<sequence length="295" mass="34861">MKKKDGFKDEKYIALPIKNEIDYTKHPLINGTYITELGLYPSAKYHYRERMEGIDENIFIYCMEGSGVIELLHNKIIQLNAGEIFCIPAKTPHRYYALSENPWSIIWIHFVSDMMDLFGDDKITISSPEKKHLLQTHFINLLQISEKEFSQHHFIVISKLLSLILAETYLLEDKVSFDKQNQYLSKCIRYMNENINQELTLKQLAHHLKISQSYLSTIFKKYTQQSPIEFLIHLKIDQACKYMKMTDLKIYEIAKKVGYEDAYYFSRLFKKYTGLSPKVYRAQMEEGFNSQKNEN</sequence>
<evidence type="ECO:0000256" key="2">
    <source>
        <dbReference type="ARBA" id="ARBA00023125"/>
    </source>
</evidence>
<dbReference type="EMBL" id="JAAROL010000003">
    <property type="protein sequence ID" value="MBC1332326.1"/>
    <property type="molecule type" value="Genomic_DNA"/>
</dbReference>
<dbReference type="PRINTS" id="PR00032">
    <property type="entry name" value="HTHARAC"/>
</dbReference>
<keyword evidence="3" id="KW-0804">Transcription</keyword>
<dbReference type="RefSeq" id="WP_185352995.1">
    <property type="nucleotide sequence ID" value="NZ_JAARMW010000003.1"/>
</dbReference>
<dbReference type="Proteomes" id="UP000532866">
    <property type="component" value="Unassembled WGS sequence"/>
</dbReference>
<keyword evidence="1" id="KW-0805">Transcription regulation</keyword>
<organism evidence="6 8">
    <name type="scientific">Listeria booriae</name>
    <dbReference type="NCBI Taxonomy" id="1552123"/>
    <lineage>
        <taxon>Bacteria</taxon>
        <taxon>Bacillati</taxon>
        <taxon>Bacillota</taxon>
        <taxon>Bacilli</taxon>
        <taxon>Bacillales</taxon>
        <taxon>Listeriaceae</taxon>
        <taxon>Listeria</taxon>
    </lineage>
</organism>
<dbReference type="Gene3D" id="2.60.120.280">
    <property type="entry name" value="Regulatory protein AraC"/>
    <property type="match status" value="1"/>
</dbReference>
<dbReference type="Pfam" id="PF12833">
    <property type="entry name" value="HTH_18"/>
    <property type="match status" value="1"/>
</dbReference>
<evidence type="ECO:0000313" key="9">
    <source>
        <dbReference type="Proteomes" id="UP000543379"/>
    </source>
</evidence>